<comment type="catalytic activity">
    <reaction evidence="5 6">
        <text>alpha-D-glucose 1-phosphate + UTP + H(+) = UDP-alpha-D-glucose + diphosphate</text>
        <dbReference type="Rhea" id="RHEA:19889"/>
        <dbReference type="ChEBI" id="CHEBI:15378"/>
        <dbReference type="ChEBI" id="CHEBI:33019"/>
        <dbReference type="ChEBI" id="CHEBI:46398"/>
        <dbReference type="ChEBI" id="CHEBI:58601"/>
        <dbReference type="ChEBI" id="CHEBI:58885"/>
        <dbReference type="EC" id="2.7.7.9"/>
    </reaction>
</comment>
<comment type="similarity">
    <text evidence="1 6">Belongs to the UDPGP type 2 family.</text>
</comment>
<protein>
    <recommendedName>
        <fullName evidence="2 6">UTP--glucose-1-phosphate uridylyltransferase</fullName>
        <ecNumber evidence="2 6">2.7.7.9</ecNumber>
    </recommendedName>
    <alternativeName>
        <fullName evidence="6">UDP-glucose pyrophosphorylase</fullName>
    </alternativeName>
</protein>
<dbReference type="AlphaFoldDB" id="A0A0G0MUY8"/>
<dbReference type="PANTHER" id="PTHR43197:SF1">
    <property type="entry name" value="UTP--GLUCOSE-1-PHOSPHATE URIDYLYLTRANSFERASE"/>
    <property type="match status" value="1"/>
</dbReference>
<dbReference type="NCBIfam" id="TIGR01099">
    <property type="entry name" value="galU"/>
    <property type="match status" value="1"/>
</dbReference>
<evidence type="ECO:0000313" key="8">
    <source>
        <dbReference type="EMBL" id="KKR04241.1"/>
    </source>
</evidence>
<dbReference type="CDD" id="cd02541">
    <property type="entry name" value="UGPase_prokaryotic"/>
    <property type="match status" value="1"/>
</dbReference>
<feature type="domain" description="Nucleotidyl transferase" evidence="7">
    <location>
        <begin position="5"/>
        <end position="267"/>
    </location>
</feature>
<dbReference type="Proteomes" id="UP000033935">
    <property type="component" value="Unassembled WGS sequence"/>
</dbReference>
<dbReference type="PATRIC" id="fig|1618995.3.peg.523"/>
<dbReference type="EC" id="2.7.7.9" evidence="2 6"/>
<dbReference type="EMBL" id="LBWG01000010">
    <property type="protein sequence ID" value="KKR04241.1"/>
    <property type="molecule type" value="Genomic_DNA"/>
</dbReference>
<dbReference type="GO" id="GO:0006011">
    <property type="term" value="P:UDP-alpha-D-glucose metabolic process"/>
    <property type="evidence" value="ECO:0007669"/>
    <property type="project" value="InterPro"/>
</dbReference>
<organism evidence="8 9">
    <name type="scientific">Candidatus Uhrbacteria bacterium GW2011_GWF2_39_13</name>
    <dbReference type="NCBI Taxonomy" id="1618995"/>
    <lineage>
        <taxon>Bacteria</taxon>
        <taxon>Candidatus Uhriibacteriota</taxon>
    </lineage>
</organism>
<gene>
    <name evidence="8" type="ORF">UT30_C0010G0005</name>
</gene>
<evidence type="ECO:0000256" key="4">
    <source>
        <dbReference type="ARBA" id="ARBA00022695"/>
    </source>
</evidence>
<comment type="caution">
    <text evidence="8">The sequence shown here is derived from an EMBL/GenBank/DDBJ whole genome shotgun (WGS) entry which is preliminary data.</text>
</comment>
<proteinExistence type="inferred from homology"/>
<evidence type="ECO:0000313" key="9">
    <source>
        <dbReference type="Proteomes" id="UP000033935"/>
    </source>
</evidence>
<dbReference type="PANTHER" id="PTHR43197">
    <property type="entry name" value="UTP--GLUCOSE-1-PHOSPHATE URIDYLYLTRANSFERASE"/>
    <property type="match status" value="1"/>
</dbReference>
<reference evidence="8 9" key="1">
    <citation type="journal article" date="2015" name="Nature">
        <title>rRNA introns, odd ribosomes, and small enigmatic genomes across a large radiation of phyla.</title>
        <authorList>
            <person name="Brown C.T."/>
            <person name="Hug L.A."/>
            <person name="Thomas B.C."/>
            <person name="Sharon I."/>
            <person name="Castelle C.J."/>
            <person name="Singh A."/>
            <person name="Wilkins M.J."/>
            <person name="Williams K.H."/>
            <person name="Banfield J.F."/>
        </authorList>
    </citation>
    <scope>NUCLEOTIDE SEQUENCE [LARGE SCALE GENOMIC DNA]</scope>
</reference>
<evidence type="ECO:0000256" key="1">
    <source>
        <dbReference type="ARBA" id="ARBA00006890"/>
    </source>
</evidence>
<name>A0A0G0MUY8_9BACT</name>
<keyword evidence="3 6" id="KW-0808">Transferase</keyword>
<keyword evidence="4 6" id="KW-0548">Nucleotidyltransferase</keyword>
<dbReference type="Gene3D" id="3.90.550.10">
    <property type="entry name" value="Spore Coat Polysaccharide Biosynthesis Protein SpsA, Chain A"/>
    <property type="match status" value="1"/>
</dbReference>
<evidence type="ECO:0000256" key="2">
    <source>
        <dbReference type="ARBA" id="ARBA00012415"/>
    </source>
</evidence>
<accession>A0A0G0MUY8</accession>
<dbReference type="Pfam" id="PF00483">
    <property type="entry name" value="NTP_transferase"/>
    <property type="match status" value="1"/>
</dbReference>
<dbReference type="InterPro" id="IPR005835">
    <property type="entry name" value="NTP_transferase_dom"/>
</dbReference>
<dbReference type="InterPro" id="IPR029044">
    <property type="entry name" value="Nucleotide-diphossugar_trans"/>
</dbReference>
<dbReference type="SUPFAM" id="SSF53448">
    <property type="entry name" value="Nucleotide-diphospho-sugar transferases"/>
    <property type="match status" value="1"/>
</dbReference>
<sequence length="292" mass="32813">MKIRKAIIPVAGMGTRFLPASKAQPKEMLAVVDKPVIQYIVEEAVASGIEEIIFVTAIGKRAIEDHFDRNFELEYRLEQKHKEHELDIVKKIGKLAHFAFVRQTKPLGDGHAVLSALPFIDQHEPVAVLFGDDIIDTEKRPALAQLIDVYQTYGDPVMALQKVSKKEISRFGVIGGKRLNPNVWEINQFVEKPEIDKAPSDLIVIGRYILTPEIFDLLPQQAAGKDGEIRLADAFITRLKQGKALYGCKFEGIRYDCGSKLGFLKAQIELGLKHPEIGSELKRYLKQTKKSL</sequence>
<evidence type="ECO:0000256" key="5">
    <source>
        <dbReference type="ARBA" id="ARBA00048128"/>
    </source>
</evidence>
<evidence type="ECO:0000256" key="3">
    <source>
        <dbReference type="ARBA" id="ARBA00022679"/>
    </source>
</evidence>
<dbReference type="InterPro" id="IPR005771">
    <property type="entry name" value="GalU_uridylyltTrfase_bac/arc"/>
</dbReference>
<dbReference type="GO" id="GO:0003983">
    <property type="term" value="F:UTP:glucose-1-phosphate uridylyltransferase activity"/>
    <property type="evidence" value="ECO:0007669"/>
    <property type="project" value="UniProtKB-EC"/>
</dbReference>
<evidence type="ECO:0000259" key="7">
    <source>
        <dbReference type="Pfam" id="PF00483"/>
    </source>
</evidence>
<evidence type="ECO:0000256" key="6">
    <source>
        <dbReference type="RuleBase" id="RU361259"/>
    </source>
</evidence>